<evidence type="ECO:0000313" key="4">
    <source>
        <dbReference type="EMBL" id="MFC4129098.1"/>
    </source>
</evidence>
<keyword evidence="1" id="KW-0238">DNA-binding</keyword>
<evidence type="ECO:0000313" key="5">
    <source>
        <dbReference type="Proteomes" id="UP001595816"/>
    </source>
</evidence>
<dbReference type="Proteomes" id="UP001595816">
    <property type="component" value="Unassembled WGS sequence"/>
</dbReference>
<dbReference type="InterPro" id="IPR024412">
    <property type="entry name" value="Lsr2_dim_dom"/>
</dbReference>
<dbReference type="EMBL" id="JBHSAY010000003">
    <property type="protein sequence ID" value="MFC4129098.1"/>
    <property type="molecule type" value="Genomic_DNA"/>
</dbReference>
<dbReference type="InterPro" id="IPR042261">
    <property type="entry name" value="Lsr2-like_dimerization"/>
</dbReference>
<dbReference type="RefSeq" id="WP_253758724.1">
    <property type="nucleotide sequence ID" value="NZ_JAMZDZ010000001.1"/>
</dbReference>
<dbReference type="InterPro" id="IPR036625">
    <property type="entry name" value="E3-bd_dom_sf"/>
</dbReference>
<evidence type="ECO:0000259" key="2">
    <source>
        <dbReference type="Pfam" id="PF11774"/>
    </source>
</evidence>
<evidence type="ECO:0000259" key="3">
    <source>
        <dbReference type="Pfam" id="PF23359"/>
    </source>
</evidence>
<gene>
    <name evidence="4" type="ORF">ACFOZ4_00535</name>
</gene>
<keyword evidence="5" id="KW-1185">Reference proteome</keyword>
<organism evidence="4 5">
    <name type="scientific">Hamadaea flava</name>
    <dbReference type="NCBI Taxonomy" id="1742688"/>
    <lineage>
        <taxon>Bacteria</taxon>
        <taxon>Bacillati</taxon>
        <taxon>Actinomycetota</taxon>
        <taxon>Actinomycetes</taxon>
        <taxon>Micromonosporales</taxon>
        <taxon>Micromonosporaceae</taxon>
        <taxon>Hamadaea</taxon>
    </lineage>
</organism>
<feature type="domain" description="Lsr2 dimerization" evidence="2">
    <location>
        <begin position="1"/>
        <end position="58"/>
    </location>
</feature>
<dbReference type="InterPro" id="IPR055370">
    <property type="entry name" value="Lsr2_DNA-bd"/>
</dbReference>
<evidence type="ECO:0000256" key="1">
    <source>
        <dbReference type="ARBA" id="ARBA00023125"/>
    </source>
</evidence>
<accession>A0ABV8LF38</accession>
<proteinExistence type="predicted"/>
<reference evidence="5" key="1">
    <citation type="journal article" date="2019" name="Int. J. Syst. Evol. Microbiol.">
        <title>The Global Catalogue of Microorganisms (GCM) 10K type strain sequencing project: providing services to taxonomists for standard genome sequencing and annotation.</title>
        <authorList>
            <consortium name="The Broad Institute Genomics Platform"/>
            <consortium name="The Broad Institute Genome Sequencing Center for Infectious Disease"/>
            <person name="Wu L."/>
            <person name="Ma J."/>
        </authorList>
    </citation>
    <scope>NUCLEOTIDE SEQUENCE [LARGE SCALE GENOMIC DNA]</scope>
    <source>
        <strain evidence="5">CGMCC 4.7289</strain>
    </source>
</reference>
<name>A0ABV8LF38_9ACTN</name>
<dbReference type="Gene3D" id="4.10.320.10">
    <property type="entry name" value="E3-binding domain"/>
    <property type="match status" value="1"/>
</dbReference>
<comment type="caution">
    <text evidence="4">The sequence shown here is derived from an EMBL/GenBank/DDBJ whole genome shotgun (WGS) entry which is preliminary data.</text>
</comment>
<sequence length="117" mass="12788">MARQQIVVYKDDLDGTEEGVRPVKFGLDGANYEIDLGPSNYAKLKEILEPYIEAGSKVSGRAPTGRVAPARRAAAAAEQKEFNARVRDWAAKNGHKVKPRGRVPEKVIDAYHEAGGK</sequence>
<protein>
    <submittedName>
        <fullName evidence="4">Lsr2 family protein</fullName>
    </submittedName>
</protein>
<dbReference type="Gene3D" id="3.30.60.230">
    <property type="entry name" value="Lsr2, dimerization domain"/>
    <property type="match status" value="1"/>
</dbReference>
<feature type="domain" description="Lsr2 DNA-binding" evidence="3">
    <location>
        <begin position="80"/>
        <end position="114"/>
    </location>
</feature>
<dbReference type="Pfam" id="PF11774">
    <property type="entry name" value="Lsr2"/>
    <property type="match status" value="1"/>
</dbReference>
<dbReference type="Pfam" id="PF23359">
    <property type="entry name" value="Lsr2_DNA-bd"/>
    <property type="match status" value="1"/>
</dbReference>